<keyword evidence="2" id="KW-0547">Nucleotide-binding</keyword>
<evidence type="ECO:0000313" key="9">
    <source>
        <dbReference type="RefSeq" id="XP_072582113.1"/>
    </source>
</evidence>
<evidence type="ECO:0000256" key="4">
    <source>
        <dbReference type="ARBA" id="ARBA00022917"/>
    </source>
</evidence>
<evidence type="ECO:0000259" key="7">
    <source>
        <dbReference type="Pfam" id="PF01336"/>
    </source>
</evidence>
<keyword evidence="8" id="KW-1185">Reference proteome</keyword>
<dbReference type="SUPFAM" id="SSF50249">
    <property type="entry name" value="Nucleic acid-binding proteins"/>
    <property type="match status" value="1"/>
</dbReference>
<keyword evidence="1" id="KW-0436">Ligase</keyword>
<feature type="domain" description="Aminoacyl-tRNA synthetase class II (D/K/N)" evidence="6">
    <location>
        <begin position="138"/>
        <end position="228"/>
    </location>
</feature>
<dbReference type="SUPFAM" id="SSF55681">
    <property type="entry name" value="Class II aaRS and biotin synthetases"/>
    <property type="match status" value="1"/>
</dbReference>
<organism evidence="8 9">
    <name type="scientific">Vulpes vulpes</name>
    <name type="common">Red fox</name>
    <dbReference type="NCBI Taxonomy" id="9627"/>
    <lineage>
        <taxon>Eukaryota</taxon>
        <taxon>Metazoa</taxon>
        <taxon>Chordata</taxon>
        <taxon>Craniata</taxon>
        <taxon>Vertebrata</taxon>
        <taxon>Euteleostomi</taxon>
        <taxon>Mammalia</taxon>
        <taxon>Eutheria</taxon>
        <taxon>Laurasiatheria</taxon>
        <taxon>Carnivora</taxon>
        <taxon>Caniformia</taxon>
        <taxon>Canidae</taxon>
        <taxon>Vulpes</taxon>
    </lineage>
</organism>
<accession>A0ABM4XVP5</accession>
<dbReference type="PANTHER" id="PTHR22594:SF34">
    <property type="entry name" value="ASPARAGINE--TRNA LIGASE, MITOCHONDRIAL-RELATED"/>
    <property type="match status" value="1"/>
</dbReference>
<sequence>MFGARFLARALRSCSSAPCPGHRPPARLSVRDALGAQSTSGERVKVQGWIRSVRSQKEVLFLHINDGSSLESLQVVADSSFDNRELAFGSSVEVQGQLVKSPSKKQNMELKAEKIEVVGNCDATAFPFKYKERHPLEYLRQYPHLRCRTNALGSILRVRSEATAAIHSFFKDNGFVHIHTPIITSNDCEGAGELFQVEPSSKIKMPEENFFNVPAFLTVSGQLHLEVMSGISYTEAVEILKQSSQNFTFTPEWGVDLHTEHEKYLVKHCGNIPVFVINYPLALKPFYMRDNEDGPQHTVAAVDLLVPGVGELFGGSLREERYHFLEQRLARSGLTETYQWYLDLRRFGSVPHGGFGMGFERYLQCILGIDNIKDVIPFPRFTHSCIL</sequence>
<name>A0ABM4XVP5_VULVU</name>
<dbReference type="InterPro" id="IPR045864">
    <property type="entry name" value="aa-tRNA-synth_II/BPL/LPL"/>
</dbReference>
<dbReference type="InterPro" id="IPR004364">
    <property type="entry name" value="Aa-tRNA-synt_II"/>
</dbReference>
<dbReference type="Gene3D" id="3.30.930.10">
    <property type="entry name" value="Bira Bifunctional Protein, Domain 2"/>
    <property type="match status" value="2"/>
</dbReference>
<dbReference type="Pfam" id="PF00152">
    <property type="entry name" value="tRNA-synt_2"/>
    <property type="match status" value="2"/>
</dbReference>
<evidence type="ECO:0000313" key="8">
    <source>
        <dbReference type="Proteomes" id="UP001652641"/>
    </source>
</evidence>
<dbReference type="InterPro" id="IPR004365">
    <property type="entry name" value="NA-bd_OB_tRNA"/>
</dbReference>
<evidence type="ECO:0000256" key="5">
    <source>
        <dbReference type="ARBA" id="ARBA00023146"/>
    </source>
</evidence>
<evidence type="ECO:0000256" key="2">
    <source>
        <dbReference type="ARBA" id="ARBA00022741"/>
    </source>
</evidence>
<protein>
    <submittedName>
        <fullName evidence="9">Asparaginyl-tRNA synthetase isoform X6</fullName>
    </submittedName>
</protein>
<evidence type="ECO:0000256" key="3">
    <source>
        <dbReference type="ARBA" id="ARBA00022840"/>
    </source>
</evidence>
<evidence type="ECO:0000259" key="6">
    <source>
        <dbReference type="Pfam" id="PF00152"/>
    </source>
</evidence>
<reference evidence="9" key="1">
    <citation type="submission" date="2025-08" db="UniProtKB">
        <authorList>
            <consortium name="RefSeq"/>
        </authorList>
    </citation>
    <scope>IDENTIFICATION</scope>
    <source>
        <tissue evidence="9">Cell line</tissue>
    </source>
</reference>
<gene>
    <name evidence="9" type="primary">NARS2</name>
</gene>
<dbReference type="PANTHER" id="PTHR22594">
    <property type="entry name" value="ASPARTYL/LYSYL-TRNA SYNTHETASE"/>
    <property type="match status" value="1"/>
</dbReference>
<dbReference type="Pfam" id="PF01336">
    <property type="entry name" value="tRNA_anti-codon"/>
    <property type="match status" value="1"/>
</dbReference>
<keyword evidence="4" id="KW-0648">Protein biosynthesis</keyword>
<dbReference type="CDD" id="cd04318">
    <property type="entry name" value="EcAsnRS_like_N"/>
    <property type="match status" value="1"/>
</dbReference>
<proteinExistence type="predicted"/>
<feature type="domain" description="OB" evidence="7">
    <location>
        <begin position="44"/>
        <end position="118"/>
    </location>
</feature>
<feature type="domain" description="Aminoacyl-tRNA synthetase class II (D/K/N)" evidence="6">
    <location>
        <begin position="231"/>
        <end position="381"/>
    </location>
</feature>
<dbReference type="RefSeq" id="XP_072582113.1">
    <property type="nucleotide sequence ID" value="XM_072726012.1"/>
</dbReference>
<keyword evidence="5" id="KW-0030">Aminoacyl-tRNA synthetase</keyword>
<dbReference type="GeneID" id="112928603"/>
<dbReference type="Proteomes" id="UP001652641">
    <property type="component" value="Chromosome 11"/>
</dbReference>
<evidence type="ECO:0000256" key="1">
    <source>
        <dbReference type="ARBA" id="ARBA00022598"/>
    </source>
</evidence>
<dbReference type="Gene3D" id="2.40.50.140">
    <property type="entry name" value="Nucleic acid-binding proteins"/>
    <property type="match status" value="1"/>
</dbReference>
<keyword evidence="3" id="KW-0067">ATP-binding</keyword>
<dbReference type="InterPro" id="IPR012340">
    <property type="entry name" value="NA-bd_OB-fold"/>
</dbReference>